<evidence type="ECO:0000313" key="3">
    <source>
        <dbReference type="EMBL" id="OHA48550.1"/>
    </source>
</evidence>
<name>A0A1G2PJQ1_9BACT</name>
<dbReference type="Gene3D" id="3.40.50.2020">
    <property type="match status" value="1"/>
</dbReference>
<dbReference type="CDD" id="cd06223">
    <property type="entry name" value="PRTases_typeI"/>
    <property type="match status" value="1"/>
</dbReference>
<comment type="caution">
    <text evidence="3">The sequence shown here is derived from an EMBL/GenBank/DDBJ whole genome shotgun (WGS) entry which is preliminary data.</text>
</comment>
<keyword evidence="2" id="KW-0665">Pyrimidine biosynthesis</keyword>
<gene>
    <name evidence="3" type="ORF">A2806_00070</name>
</gene>
<dbReference type="STRING" id="1802362.A2806_00070"/>
<dbReference type="GO" id="GO:0004588">
    <property type="term" value="F:orotate phosphoribosyltransferase activity"/>
    <property type="evidence" value="ECO:0007669"/>
    <property type="project" value="TreeGrafter"/>
</dbReference>
<dbReference type="Proteomes" id="UP000177629">
    <property type="component" value="Unassembled WGS sequence"/>
</dbReference>
<dbReference type="EMBL" id="MHSS01000005">
    <property type="protein sequence ID" value="OHA48550.1"/>
    <property type="molecule type" value="Genomic_DNA"/>
</dbReference>
<proteinExistence type="predicted"/>
<dbReference type="PANTHER" id="PTHR19278">
    <property type="entry name" value="OROTATE PHOSPHORIBOSYLTRANSFERASE"/>
    <property type="match status" value="1"/>
</dbReference>
<protein>
    <recommendedName>
        <fullName evidence="5">Orotate phosphoribosyltransferase</fullName>
    </recommendedName>
</protein>
<evidence type="ECO:0008006" key="5">
    <source>
        <dbReference type="Google" id="ProtNLM"/>
    </source>
</evidence>
<evidence type="ECO:0000256" key="1">
    <source>
        <dbReference type="ARBA" id="ARBA00004725"/>
    </source>
</evidence>
<dbReference type="GO" id="GO:0019856">
    <property type="term" value="P:pyrimidine nucleobase biosynthetic process"/>
    <property type="evidence" value="ECO:0007669"/>
    <property type="project" value="TreeGrafter"/>
</dbReference>
<dbReference type="PANTHER" id="PTHR19278:SF9">
    <property type="entry name" value="URIDINE 5'-MONOPHOSPHATE SYNTHASE"/>
    <property type="match status" value="1"/>
</dbReference>
<organism evidence="3 4">
    <name type="scientific">Candidatus Terrybacteria bacterium RIFCSPHIGHO2_01_FULL_48_17</name>
    <dbReference type="NCBI Taxonomy" id="1802362"/>
    <lineage>
        <taxon>Bacteria</taxon>
        <taxon>Candidatus Terryibacteriota</taxon>
    </lineage>
</organism>
<dbReference type="SUPFAM" id="SSF53271">
    <property type="entry name" value="PRTase-like"/>
    <property type="match status" value="1"/>
</dbReference>
<evidence type="ECO:0000256" key="2">
    <source>
        <dbReference type="ARBA" id="ARBA00022975"/>
    </source>
</evidence>
<evidence type="ECO:0000313" key="4">
    <source>
        <dbReference type="Proteomes" id="UP000177629"/>
    </source>
</evidence>
<dbReference type="InterPro" id="IPR000836">
    <property type="entry name" value="PRTase_dom"/>
</dbReference>
<dbReference type="InterPro" id="IPR029057">
    <property type="entry name" value="PRTase-like"/>
</dbReference>
<reference evidence="3 4" key="1">
    <citation type="journal article" date="2016" name="Nat. Commun.">
        <title>Thousands of microbial genomes shed light on interconnected biogeochemical processes in an aquifer system.</title>
        <authorList>
            <person name="Anantharaman K."/>
            <person name="Brown C.T."/>
            <person name="Hug L.A."/>
            <person name="Sharon I."/>
            <person name="Castelle C.J."/>
            <person name="Probst A.J."/>
            <person name="Thomas B.C."/>
            <person name="Singh A."/>
            <person name="Wilkins M.J."/>
            <person name="Karaoz U."/>
            <person name="Brodie E.L."/>
            <person name="Williams K.H."/>
            <person name="Hubbard S.S."/>
            <person name="Banfield J.F."/>
        </authorList>
    </citation>
    <scope>NUCLEOTIDE SEQUENCE [LARGE SCALE GENOMIC DNA]</scope>
</reference>
<dbReference type="GO" id="GO:0006222">
    <property type="term" value="P:UMP biosynthetic process"/>
    <property type="evidence" value="ECO:0007669"/>
    <property type="project" value="TreeGrafter"/>
</dbReference>
<sequence>MARELVAMGCVQRGDFLLSGGQDASVYVDLRRVPSRFKTFVRLARAMLVVMKAIKTSCDYIADVPTAPSRLVGAIEILSGIPSLSPVLERKQTGLDLPILGLYEKTKRVLLIDDVATTGQSITFAARILRKEGLVVKDALVAVDRQQGAEKLLSSLEIRLHRVFTLSELLKLT</sequence>
<comment type="pathway">
    <text evidence="1">Pyrimidine metabolism; UMP biosynthesis via de novo pathway.</text>
</comment>
<accession>A0A1G2PJQ1</accession>
<dbReference type="AlphaFoldDB" id="A0A1G2PJQ1"/>